<dbReference type="PANTHER" id="PTHR10286">
    <property type="entry name" value="INORGANIC PYROPHOSPHATASE"/>
    <property type="match status" value="1"/>
</dbReference>
<reference evidence="8 9" key="1">
    <citation type="submission" date="2019-02" db="EMBL/GenBank/DDBJ databases">
        <title>Deep-cultivation of Planctomycetes and their phenomic and genomic characterization uncovers novel biology.</title>
        <authorList>
            <person name="Wiegand S."/>
            <person name="Jogler M."/>
            <person name="Boedeker C."/>
            <person name="Pinto D."/>
            <person name="Vollmers J."/>
            <person name="Rivas-Marin E."/>
            <person name="Kohn T."/>
            <person name="Peeters S.H."/>
            <person name="Heuer A."/>
            <person name="Rast P."/>
            <person name="Oberbeckmann S."/>
            <person name="Bunk B."/>
            <person name="Jeske O."/>
            <person name="Meyerdierks A."/>
            <person name="Storesund J.E."/>
            <person name="Kallscheuer N."/>
            <person name="Luecker S."/>
            <person name="Lage O.M."/>
            <person name="Pohl T."/>
            <person name="Merkel B.J."/>
            <person name="Hornburger P."/>
            <person name="Mueller R.-W."/>
            <person name="Bruemmer F."/>
            <person name="Labrenz M."/>
            <person name="Spormann A.M."/>
            <person name="Op Den Camp H."/>
            <person name="Overmann J."/>
            <person name="Amann R."/>
            <person name="Jetten M.S.M."/>
            <person name="Mascher T."/>
            <person name="Medema M.H."/>
            <person name="Devos D.P."/>
            <person name="Kaster A.-K."/>
            <person name="Ovreas L."/>
            <person name="Rohde M."/>
            <person name="Galperin M.Y."/>
            <person name="Jogler C."/>
        </authorList>
    </citation>
    <scope>NUCLEOTIDE SEQUENCE [LARGE SCALE GENOMIC DNA]</scope>
    <source>
        <strain evidence="8 9">CA85</strain>
    </source>
</reference>
<evidence type="ECO:0000256" key="4">
    <source>
        <dbReference type="ARBA" id="ARBA00022801"/>
    </source>
</evidence>
<keyword evidence="2 7" id="KW-0963">Cytoplasm</keyword>
<comment type="caution">
    <text evidence="8">The sequence shown here is derived from an EMBL/GenBank/DDBJ whole genome shotgun (WGS) entry which is preliminary data.</text>
</comment>
<dbReference type="InterPro" id="IPR036649">
    <property type="entry name" value="Pyrophosphatase_sf"/>
</dbReference>
<dbReference type="EC" id="3.6.1.1" evidence="7"/>
<evidence type="ECO:0000256" key="5">
    <source>
        <dbReference type="ARBA" id="ARBA00022842"/>
    </source>
</evidence>
<gene>
    <name evidence="7 8" type="primary">ppa</name>
    <name evidence="8" type="ORF">CA85_30020</name>
</gene>
<dbReference type="SUPFAM" id="SSF50324">
    <property type="entry name" value="Inorganic pyrophosphatase"/>
    <property type="match status" value="1"/>
</dbReference>
<comment type="subunit">
    <text evidence="7">Homohexamer.</text>
</comment>
<accession>A0A5C5XTV7</accession>
<protein>
    <recommendedName>
        <fullName evidence="7">Inorganic pyrophosphatase</fullName>
        <ecNumber evidence="7">3.6.1.1</ecNumber>
    </recommendedName>
    <alternativeName>
        <fullName evidence="7">Pyrophosphate phospho-hydrolase</fullName>
        <shortName evidence="7">PPase</shortName>
    </alternativeName>
</protein>
<feature type="binding site" evidence="7">
    <location>
        <position position="64"/>
    </location>
    <ligand>
        <name>substrate</name>
    </ligand>
</feature>
<feature type="binding site" evidence="7">
    <location>
        <position position="148"/>
    </location>
    <ligand>
        <name>substrate</name>
    </ligand>
</feature>
<proteinExistence type="inferred from homology"/>
<keyword evidence="4 7" id="KW-0378">Hydrolase</keyword>
<dbReference type="GO" id="GO:0000287">
    <property type="term" value="F:magnesium ion binding"/>
    <property type="evidence" value="ECO:0007669"/>
    <property type="project" value="UniProtKB-UniRule"/>
</dbReference>
<dbReference type="RefSeq" id="WP_146391948.1">
    <property type="nucleotide sequence ID" value="NZ_SJPK01000006.1"/>
</dbReference>
<dbReference type="OrthoDB" id="5187599at2"/>
<dbReference type="Proteomes" id="UP000318053">
    <property type="component" value="Unassembled WGS sequence"/>
</dbReference>
<evidence type="ECO:0000256" key="7">
    <source>
        <dbReference type="HAMAP-Rule" id="MF_00209"/>
    </source>
</evidence>
<dbReference type="HAMAP" id="MF_00209">
    <property type="entry name" value="Inorganic_PPase"/>
    <property type="match status" value="1"/>
</dbReference>
<evidence type="ECO:0000256" key="6">
    <source>
        <dbReference type="ARBA" id="ARBA00047820"/>
    </source>
</evidence>
<dbReference type="CDD" id="cd00412">
    <property type="entry name" value="pyrophosphatase"/>
    <property type="match status" value="1"/>
</dbReference>
<keyword evidence="5 7" id="KW-0460">Magnesium</keyword>
<evidence type="ECO:0000256" key="2">
    <source>
        <dbReference type="ARBA" id="ARBA00022490"/>
    </source>
</evidence>
<comment type="subcellular location">
    <subcellularLocation>
        <location evidence="7">Cytoplasm</location>
    </subcellularLocation>
</comment>
<dbReference type="Pfam" id="PF00719">
    <property type="entry name" value="Pyrophosphatase"/>
    <property type="match status" value="1"/>
</dbReference>
<dbReference type="Gene3D" id="3.90.80.10">
    <property type="entry name" value="Inorganic pyrophosphatase"/>
    <property type="match status" value="1"/>
</dbReference>
<comment type="cofactor">
    <cofactor evidence="1 7">
        <name>Mg(2+)</name>
        <dbReference type="ChEBI" id="CHEBI:18420"/>
    </cofactor>
</comment>
<evidence type="ECO:0000256" key="3">
    <source>
        <dbReference type="ARBA" id="ARBA00022723"/>
    </source>
</evidence>
<feature type="binding site" evidence="7">
    <location>
        <position position="38"/>
    </location>
    <ligand>
        <name>substrate</name>
    </ligand>
</feature>
<evidence type="ECO:0000313" key="8">
    <source>
        <dbReference type="EMBL" id="TWT66138.1"/>
    </source>
</evidence>
<comment type="similarity">
    <text evidence="7">Belongs to the PPase family.</text>
</comment>
<sequence length="180" mass="20261">MDPRNTITSHPWHGVSPGANAPDVVNVIVEIPRDGKVKYELDKDSGLLKVDRVLFSAVHYPANYGFIPQTLADDSDPLDVLVLCQEPVVPLALMQTRPIGLMTMVDEGKIDHKIIGVAVGDAEFNAFSDLQSLPKHRLEMVRRFFMDYKTLEKKNVEVRDFSDATTAKEVIRKAIRQYQN</sequence>
<dbReference type="EMBL" id="SJPK01000006">
    <property type="protein sequence ID" value="TWT66138.1"/>
    <property type="molecule type" value="Genomic_DNA"/>
</dbReference>
<dbReference type="AlphaFoldDB" id="A0A5C5XTV7"/>
<dbReference type="InterPro" id="IPR008162">
    <property type="entry name" value="Pyrophosphatase"/>
</dbReference>
<feature type="binding site" evidence="7">
    <location>
        <position position="52"/>
    </location>
    <ligand>
        <name>substrate</name>
    </ligand>
</feature>
<dbReference type="FunFam" id="3.90.80.10:FF:000003">
    <property type="entry name" value="Inorganic pyrophosphatase"/>
    <property type="match status" value="1"/>
</dbReference>
<feature type="binding site" evidence="7">
    <location>
        <position position="79"/>
    </location>
    <ligand>
        <name>Mg(2+)</name>
        <dbReference type="ChEBI" id="CHEBI:18420"/>
        <label>2</label>
    </ligand>
</feature>
<keyword evidence="3 7" id="KW-0479">Metal-binding</keyword>
<feature type="binding site" evidence="7">
    <location>
        <position position="111"/>
    </location>
    <ligand>
        <name>Mg(2+)</name>
        <dbReference type="ChEBI" id="CHEBI:18420"/>
        <label>1</label>
    </ligand>
</feature>
<keyword evidence="9" id="KW-1185">Reference proteome</keyword>
<organism evidence="8 9">
    <name type="scientific">Allorhodopirellula solitaria</name>
    <dbReference type="NCBI Taxonomy" id="2527987"/>
    <lineage>
        <taxon>Bacteria</taxon>
        <taxon>Pseudomonadati</taxon>
        <taxon>Planctomycetota</taxon>
        <taxon>Planctomycetia</taxon>
        <taxon>Pirellulales</taxon>
        <taxon>Pirellulaceae</taxon>
        <taxon>Allorhodopirellula</taxon>
    </lineage>
</organism>
<dbReference type="GO" id="GO:0005737">
    <property type="term" value="C:cytoplasm"/>
    <property type="evidence" value="ECO:0007669"/>
    <property type="project" value="UniProtKB-SubCell"/>
</dbReference>
<feature type="binding site" evidence="7">
    <location>
        <position position="79"/>
    </location>
    <ligand>
        <name>Mg(2+)</name>
        <dbReference type="ChEBI" id="CHEBI:18420"/>
        <label>1</label>
    </ligand>
</feature>
<feature type="binding site" evidence="7">
    <location>
        <position position="74"/>
    </location>
    <ligand>
        <name>Mg(2+)</name>
        <dbReference type="ChEBI" id="CHEBI:18420"/>
        <label>1</label>
    </ligand>
</feature>
<evidence type="ECO:0000313" key="9">
    <source>
        <dbReference type="Proteomes" id="UP000318053"/>
    </source>
</evidence>
<dbReference type="GO" id="GO:0006796">
    <property type="term" value="P:phosphate-containing compound metabolic process"/>
    <property type="evidence" value="ECO:0007669"/>
    <property type="project" value="InterPro"/>
</dbReference>
<name>A0A5C5XTV7_9BACT</name>
<dbReference type="PROSITE" id="PS00387">
    <property type="entry name" value="PPASE"/>
    <property type="match status" value="1"/>
</dbReference>
<comment type="function">
    <text evidence="7">Catalyzes the hydrolysis of inorganic pyrophosphate (PPi) forming two phosphate ions.</text>
</comment>
<dbReference type="GO" id="GO:0004427">
    <property type="term" value="F:inorganic diphosphate phosphatase activity"/>
    <property type="evidence" value="ECO:0007669"/>
    <property type="project" value="UniProtKB-UniRule"/>
</dbReference>
<evidence type="ECO:0000256" key="1">
    <source>
        <dbReference type="ARBA" id="ARBA00001946"/>
    </source>
</evidence>
<comment type="catalytic activity">
    <reaction evidence="6 7">
        <text>diphosphate + H2O = 2 phosphate + H(+)</text>
        <dbReference type="Rhea" id="RHEA:24576"/>
        <dbReference type="ChEBI" id="CHEBI:15377"/>
        <dbReference type="ChEBI" id="CHEBI:15378"/>
        <dbReference type="ChEBI" id="CHEBI:33019"/>
        <dbReference type="ChEBI" id="CHEBI:43474"/>
        <dbReference type="EC" id="3.6.1.1"/>
    </reaction>
</comment>